<gene>
    <name evidence="1" type="primary">mraZ</name>
    <name evidence="2" type="ORF">J3R75_000246</name>
</gene>
<dbReference type="EMBL" id="JAUSVL010000001">
    <property type="protein sequence ID" value="MDQ0288139.1"/>
    <property type="molecule type" value="Genomic_DNA"/>
</dbReference>
<keyword evidence="1" id="KW-0963">Cytoplasm</keyword>
<evidence type="ECO:0000313" key="2">
    <source>
        <dbReference type="EMBL" id="MDQ0288139.1"/>
    </source>
</evidence>
<dbReference type="SUPFAM" id="SSF89447">
    <property type="entry name" value="AbrB/MazE/MraZ-like"/>
    <property type="match status" value="1"/>
</dbReference>
<evidence type="ECO:0000313" key="3">
    <source>
        <dbReference type="Proteomes" id="UP001238163"/>
    </source>
</evidence>
<dbReference type="CDD" id="cd16320">
    <property type="entry name" value="MraZ_N"/>
    <property type="match status" value="1"/>
</dbReference>
<dbReference type="InterPro" id="IPR035642">
    <property type="entry name" value="MraZ_N"/>
</dbReference>
<comment type="similarity">
    <text evidence="1">Belongs to the MraZ family.</text>
</comment>
<dbReference type="PANTHER" id="PTHR34701">
    <property type="entry name" value="TRANSCRIPTIONAL REGULATOR MRAZ"/>
    <property type="match status" value="1"/>
</dbReference>
<dbReference type="Gene3D" id="3.40.1550.20">
    <property type="entry name" value="Transcriptional regulator MraZ domain"/>
    <property type="match status" value="1"/>
</dbReference>
<accession>A0AAE3VDC4</accession>
<dbReference type="GO" id="GO:0003700">
    <property type="term" value="F:DNA-binding transcription factor activity"/>
    <property type="evidence" value="ECO:0007669"/>
    <property type="project" value="UniProtKB-UniRule"/>
</dbReference>
<protein>
    <recommendedName>
        <fullName evidence="1">Transcriptional regulator MraZ</fullName>
    </recommendedName>
</protein>
<keyword evidence="1" id="KW-0804">Transcription</keyword>
<dbReference type="Proteomes" id="UP001238163">
    <property type="component" value="Unassembled WGS sequence"/>
</dbReference>
<keyword evidence="1" id="KW-0805">Transcription regulation</keyword>
<keyword evidence="3" id="KW-1185">Reference proteome</keyword>
<sequence length="161" mass="17949">MTEFAPTFERSFLGEAPCAVDAQRRVAMPKNWRLASDTEDTHFFLIPGPQRTIQLVTSEHFQRLMIRARAVAISDPEESNRISGLASHAQEIIPDKHGRFAISPVLFQYAGLKDKAVMVGALTFGRIMTPETWDLIKPPMDDCLKGLAIIEKSLAPTNTLL</sequence>
<dbReference type="AlphaFoldDB" id="A0AAE3VDC4"/>
<dbReference type="PANTHER" id="PTHR34701:SF1">
    <property type="entry name" value="TRANSCRIPTIONAL REGULATOR MRAZ"/>
    <property type="match status" value="1"/>
</dbReference>
<dbReference type="GO" id="GO:0000976">
    <property type="term" value="F:transcription cis-regulatory region binding"/>
    <property type="evidence" value="ECO:0007669"/>
    <property type="project" value="TreeGrafter"/>
</dbReference>
<comment type="subunit">
    <text evidence="1">Forms oligomers.</text>
</comment>
<dbReference type="HAMAP" id="MF_01008">
    <property type="entry name" value="MraZ"/>
    <property type="match status" value="1"/>
</dbReference>
<organism evidence="2 3">
    <name type="scientific">Oligosphaera ethanolica</name>
    <dbReference type="NCBI Taxonomy" id="760260"/>
    <lineage>
        <taxon>Bacteria</taxon>
        <taxon>Pseudomonadati</taxon>
        <taxon>Lentisphaerota</taxon>
        <taxon>Oligosphaeria</taxon>
        <taxon>Oligosphaerales</taxon>
        <taxon>Oligosphaeraceae</taxon>
        <taxon>Oligosphaera</taxon>
    </lineage>
</organism>
<name>A0AAE3VDC4_9BACT</name>
<dbReference type="CDD" id="cd16321">
    <property type="entry name" value="MraZ_C"/>
    <property type="match status" value="1"/>
</dbReference>
<reference evidence="2" key="1">
    <citation type="submission" date="2023-07" db="EMBL/GenBank/DDBJ databases">
        <title>Genomic Encyclopedia of Type Strains, Phase IV (KMG-IV): sequencing the most valuable type-strain genomes for metagenomic binning, comparative biology and taxonomic classification.</title>
        <authorList>
            <person name="Goeker M."/>
        </authorList>
    </citation>
    <scope>NUCLEOTIDE SEQUENCE</scope>
    <source>
        <strain evidence="2">DSM 24202</strain>
    </source>
</reference>
<proteinExistence type="inferred from homology"/>
<dbReference type="InterPro" id="IPR003444">
    <property type="entry name" value="MraZ"/>
</dbReference>
<comment type="caution">
    <text evidence="2">The sequence shown here is derived from an EMBL/GenBank/DDBJ whole genome shotgun (WGS) entry which is preliminary data.</text>
</comment>
<dbReference type="GO" id="GO:0005737">
    <property type="term" value="C:cytoplasm"/>
    <property type="evidence" value="ECO:0007669"/>
    <property type="project" value="UniProtKB-UniRule"/>
</dbReference>
<dbReference type="GO" id="GO:2000143">
    <property type="term" value="P:negative regulation of DNA-templated transcription initiation"/>
    <property type="evidence" value="ECO:0007669"/>
    <property type="project" value="TreeGrafter"/>
</dbReference>
<dbReference type="RefSeq" id="WP_307259358.1">
    <property type="nucleotide sequence ID" value="NZ_JAUSVL010000001.1"/>
</dbReference>
<evidence type="ECO:0000256" key="1">
    <source>
        <dbReference type="HAMAP-Rule" id="MF_01008"/>
    </source>
</evidence>
<dbReference type="InterPro" id="IPR037914">
    <property type="entry name" value="SpoVT-AbrB_sf"/>
</dbReference>
<dbReference type="InterPro" id="IPR035644">
    <property type="entry name" value="MraZ_C"/>
</dbReference>
<comment type="subcellular location">
    <subcellularLocation>
        <location evidence="1">Cytoplasm</location>
        <location evidence="1">Nucleoid</location>
    </subcellularLocation>
</comment>
<keyword evidence="1" id="KW-0238">DNA-binding</keyword>
<dbReference type="InterPro" id="IPR038619">
    <property type="entry name" value="MraZ_sf"/>
</dbReference>
<dbReference type="GO" id="GO:0009295">
    <property type="term" value="C:nucleoid"/>
    <property type="evidence" value="ECO:0007669"/>
    <property type="project" value="UniProtKB-SubCell"/>
</dbReference>